<keyword evidence="2" id="KW-1185">Reference proteome</keyword>
<gene>
    <name evidence="1" type="ORF">SJ2017_2693</name>
</gene>
<reference evidence="1 2" key="1">
    <citation type="submission" date="2017-03" db="EMBL/GenBank/DDBJ databases">
        <title>Genome sequencing of Shewanella japonica KCTC 22435.</title>
        <authorList>
            <person name="Kim K.M."/>
        </authorList>
    </citation>
    <scope>NUCLEOTIDE SEQUENCE [LARGE SCALE GENOMIC DNA]</scope>
    <source>
        <strain evidence="1 2">KCTC 22435</strain>
    </source>
</reference>
<name>A0ABM6JLB6_9GAMM</name>
<protein>
    <submittedName>
        <fullName evidence="1">Uncharacterized protein</fullName>
    </submittedName>
</protein>
<evidence type="ECO:0000313" key="1">
    <source>
        <dbReference type="EMBL" id="ARD22980.1"/>
    </source>
</evidence>
<dbReference type="EMBL" id="CP020472">
    <property type="protein sequence ID" value="ARD22980.1"/>
    <property type="molecule type" value="Genomic_DNA"/>
</dbReference>
<accession>A0ABM6JLB6</accession>
<organism evidence="1 2">
    <name type="scientific">Shewanella japonica</name>
    <dbReference type="NCBI Taxonomy" id="93973"/>
    <lineage>
        <taxon>Bacteria</taxon>
        <taxon>Pseudomonadati</taxon>
        <taxon>Pseudomonadota</taxon>
        <taxon>Gammaproteobacteria</taxon>
        <taxon>Alteromonadales</taxon>
        <taxon>Shewanellaceae</taxon>
        <taxon>Shewanella</taxon>
    </lineage>
</organism>
<proteinExistence type="predicted"/>
<dbReference type="RefSeq" id="WP_156003273.1">
    <property type="nucleotide sequence ID" value="NZ_CP020472.1"/>
</dbReference>
<dbReference type="Proteomes" id="UP000191820">
    <property type="component" value="Chromosome"/>
</dbReference>
<sequence length="108" mass="12733">MNFFWNLIFKRKIRRDARVPLTQILEQVLSYLAKSEDSIWSDMEVEETVQLINKQLDLLKCSGKVNVSKLNYLFLPTAPLQEIAMENGWVDEYLKLAEQFDSHMAKYC</sequence>
<evidence type="ECO:0000313" key="2">
    <source>
        <dbReference type="Proteomes" id="UP000191820"/>
    </source>
</evidence>